<gene>
    <name evidence="7" type="ORF">QQ91_0018620</name>
</gene>
<evidence type="ECO:0000259" key="2">
    <source>
        <dbReference type="PROSITE" id="PS50110"/>
    </source>
</evidence>
<evidence type="ECO:0000313" key="8">
    <source>
        <dbReference type="Proteomes" id="UP000031561"/>
    </source>
</evidence>
<dbReference type="Gene3D" id="3.40.50.2300">
    <property type="match status" value="1"/>
</dbReference>
<dbReference type="RefSeq" id="WP_166277220.1">
    <property type="nucleotide sequence ID" value="NZ_JTHE03000104.1"/>
</dbReference>
<dbReference type="InterPro" id="IPR000160">
    <property type="entry name" value="GGDEF_dom"/>
</dbReference>
<dbReference type="NCBIfam" id="TIGR00229">
    <property type="entry name" value="sensory_box"/>
    <property type="match status" value="1"/>
</dbReference>
<dbReference type="InterPro" id="IPR035965">
    <property type="entry name" value="PAS-like_dom_sf"/>
</dbReference>
<dbReference type="CDD" id="cd01948">
    <property type="entry name" value="EAL"/>
    <property type="match status" value="1"/>
</dbReference>
<keyword evidence="8" id="KW-1185">Reference proteome</keyword>
<dbReference type="PANTHER" id="PTHR44757:SF4">
    <property type="entry name" value="DIGUANYLATE CYCLASE DGCE-RELATED"/>
    <property type="match status" value="1"/>
</dbReference>
<dbReference type="SUPFAM" id="SSF55073">
    <property type="entry name" value="Nucleotide cyclase"/>
    <property type="match status" value="1"/>
</dbReference>
<evidence type="ECO:0000259" key="5">
    <source>
        <dbReference type="PROSITE" id="PS50883"/>
    </source>
</evidence>
<feature type="domain" description="GGDEF" evidence="6">
    <location>
        <begin position="304"/>
        <end position="437"/>
    </location>
</feature>
<dbReference type="Pfam" id="PF00990">
    <property type="entry name" value="GGDEF"/>
    <property type="match status" value="1"/>
</dbReference>
<accession>A0ABD4T8L4</accession>
<evidence type="ECO:0000259" key="6">
    <source>
        <dbReference type="PROSITE" id="PS50887"/>
    </source>
</evidence>
<dbReference type="Gene3D" id="3.30.70.270">
    <property type="match status" value="1"/>
</dbReference>
<dbReference type="Pfam" id="PF00072">
    <property type="entry name" value="Response_reg"/>
    <property type="match status" value="1"/>
</dbReference>
<dbReference type="Gene3D" id="3.20.20.450">
    <property type="entry name" value="EAL domain"/>
    <property type="match status" value="1"/>
</dbReference>
<dbReference type="SMART" id="SM00267">
    <property type="entry name" value="GGDEF"/>
    <property type="match status" value="1"/>
</dbReference>
<dbReference type="InterPro" id="IPR035919">
    <property type="entry name" value="EAL_sf"/>
</dbReference>
<name>A0ABD4T8L4_9CYAN</name>
<dbReference type="PROSITE" id="PS50883">
    <property type="entry name" value="EAL"/>
    <property type="match status" value="1"/>
</dbReference>
<dbReference type="SMART" id="SM00052">
    <property type="entry name" value="EAL"/>
    <property type="match status" value="1"/>
</dbReference>
<dbReference type="PROSITE" id="PS50110">
    <property type="entry name" value="RESPONSE_REGULATORY"/>
    <property type="match status" value="1"/>
</dbReference>
<feature type="domain" description="Response regulatory" evidence="2">
    <location>
        <begin position="11"/>
        <end position="126"/>
    </location>
</feature>
<dbReference type="PROSITE" id="PS50887">
    <property type="entry name" value="GGDEF"/>
    <property type="match status" value="1"/>
</dbReference>
<dbReference type="Proteomes" id="UP000031561">
    <property type="component" value="Unassembled WGS sequence"/>
</dbReference>
<dbReference type="CDD" id="cd00130">
    <property type="entry name" value="PAS"/>
    <property type="match status" value="1"/>
</dbReference>
<feature type="domain" description="EAL" evidence="5">
    <location>
        <begin position="446"/>
        <end position="702"/>
    </location>
</feature>
<dbReference type="InterPro" id="IPR000700">
    <property type="entry name" value="PAS-assoc_C"/>
</dbReference>
<evidence type="ECO:0000313" key="7">
    <source>
        <dbReference type="EMBL" id="MCM1984840.1"/>
    </source>
</evidence>
<dbReference type="SMART" id="SM00448">
    <property type="entry name" value="REC"/>
    <property type="match status" value="1"/>
</dbReference>
<dbReference type="InterPro" id="IPR013767">
    <property type="entry name" value="PAS_fold"/>
</dbReference>
<dbReference type="InterPro" id="IPR001789">
    <property type="entry name" value="Sig_transdc_resp-reg_receiver"/>
</dbReference>
<feature type="modified residue" description="4-aspartylphosphate" evidence="1">
    <location>
        <position position="61"/>
    </location>
</feature>
<dbReference type="PROSITE" id="PS50113">
    <property type="entry name" value="PAC"/>
    <property type="match status" value="1"/>
</dbReference>
<dbReference type="EMBL" id="JTHE03000104">
    <property type="protein sequence ID" value="MCM1984840.1"/>
    <property type="molecule type" value="Genomic_DNA"/>
</dbReference>
<dbReference type="InterPro" id="IPR001633">
    <property type="entry name" value="EAL_dom"/>
</dbReference>
<dbReference type="Pfam" id="PF00989">
    <property type="entry name" value="PAS"/>
    <property type="match status" value="1"/>
</dbReference>
<dbReference type="PROSITE" id="PS50112">
    <property type="entry name" value="PAS"/>
    <property type="match status" value="1"/>
</dbReference>
<comment type="caution">
    <text evidence="7">The sequence shown here is derived from an EMBL/GenBank/DDBJ whole genome shotgun (WGS) entry which is preliminary data.</text>
</comment>
<dbReference type="InterPro" id="IPR029787">
    <property type="entry name" value="Nucleotide_cyclase"/>
</dbReference>
<evidence type="ECO:0000259" key="3">
    <source>
        <dbReference type="PROSITE" id="PS50112"/>
    </source>
</evidence>
<dbReference type="PANTHER" id="PTHR44757">
    <property type="entry name" value="DIGUANYLATE CYCLASE DGCP"/>
    <property type="match status" value="1"/>
</dbReference>
<dbReference type="Pfam" id="PF00563">
    <property type="entry name" value="EAL"/>
    <property type="match status" value="1"/>
</dbReference>
<dbReference type="InterPro" id="IPR052155">
    <property type="entry name" value="Biofilm_reg_signaling"/>
</dbReference>
<dbReference type="FunFam" id="3.20.20.450:FF:000001">
    <property type="entry name" value="Cyclic di-GMP phosphodiesterase yahA"/>
    <property type="match status" value="1"/>
</dbReference>
<reference evidence="7 8" key="1">
    <citation type="journal article" date="2015" name="Genome Announc.">
        <title>Draft Genome Sequence of Filamentous Marine Cyanobacterium Lyngbya confervoides Strain BDU141951.</title>
        <authorList>
            <person name="Chandrababunaidu M.M."/>
            <person name="Sen D."/>
            <person name="Tripathy S."/>
        </authorList>
    </citation>
    <scope>NUCLEOTIDE SEQUENCE [LARGE SCALE GENOMIC DNA]</scope>
    <source>
        <strain evidence="7 8">BDU141951</strain>
    </source>
</reference>
<sequence length="706" mass="79235">MVYVGEQSQINVLVVEDEAIVALDLQRRLERLGYQVPHIFASGHDVLDRLAQLQCDLVLMDIRLPGELNGIETAERIQQQRNIPIIFLTAFTDPETIEQARRLEPVGYLVKPFSEPSLNSTIQVGLYRHQMRLALQSQKARLKTILDSISDAVVATDSEGRITFMNPVAETLTAWMQHQAEGYPIDQVIQCFQHGPNAEEIPVPNPALEALVSGTPVSLPEDVVLRNRAQKNIPIDDSAAPILEPDGRISGAVMVFRDISERIQYRKQLLHRALYDPLTGLPNRELLLNRLEQAMVRFVRYPADGYALLFIDLDRFKAVNDGFGHLAGDDLLKQVGERLQRCLRPSDTVARLGGDEFAALLEHAADLTQVRTVAARILQTLGDPFGYRGQQFYVSASIGIVYGETAYRHPQDVIRDADIAMYHAKTSGKGRYTIFNSQMKSQLLQRVRLENDLRQALANQELGIRYQPIVALASRRVVGFEALMQWHHPTEGIIAPDRFIPLAEELGLIQDLDLWILRQACAQLQRWRDDFPDCGPLTVSVNFSGKIFSHAHCFETITQIFKETQLPPSALVIEITESILIEHSEAAEQLLENLKCLGVEIHLDDFGTGYSSLSYLHHFPIDALKIDRSFVDILSQDEQHSFLISTIVTLAHAMDLPAIAEGIETQDQYDMIQALGCDLGQGYLFHRPQSPAQISALLRSLTPATE</sequence>
<feature type="domain" description="PAS" evidence="3">
    <location>
        <begin position="138"/>
        <end position="182"/>
    </location>
</feature>
<feature type="domain" description="PAC" evidence="4">
    <location>
        <begin position="219"/>
        <end position="271"/>
    </location>
</feature>
<dbReference type="Gene3D" id="3.30.450.20">
    <property type="entry name" value="PAS domain"/>
    <property type="match status" value="1"/>
</dbReference>
<dbReference type="CDD" id="cd01949">
    <property type="entry name" value="GGDEF"/>
    <property type="match status" value="1"/>
</dbReference>
<proteinExistence type="predicted"/>
<dbReference type="InterPro" id="IPR043128">
    <property type="entry name" value="Rev_trsase/Diguanyl_cyclase"/>
</dbReference>
<dbReference type="SUPFAM" id="SSF52172">
    <property type="entry name" value="CheY-like"/>
    <property type="match status" value="1"/>
</dbReference>
<dbReference type="AlphaFoldDB" id="A0ABD4T8L4"/>
<dbReference type="NCBIfam" id="TIGR00254">
    <property type="entry name" value="GGDEF"/>
    <property type="match status" value="1"/>
</dbReference>
<evidence type="ECO:0000256" key="1">
    <source>
        <dbReference type="PROSITE-ProRule" id="PRU00169"/>
    </source>
</evidence>
<dbReference type="SUPFAM" id="SSF141868">
    <property type="entry name" value="EAL domain-like"/>
    <property type="match status" value="1"/>
</dbReference>
<protein>
    <submittedName>
        <fullName evidence="7">EAL domain-containing protein</fullName>
    </submittedName>
</protein>
<dbReference type="CDD" id="cd17534">
    <property type="entry name" value="REC_DC-like"/>
    <property type="match status" value="1"/>
</dbReference>
<evidence type="ECO:0000259" key="4">
    <source>
        <dbReference type="PROSITE" id="PS50113"/>
    </source>
</evidence>
<dbReference type="SUPFAM" id="SSF55785">
    <property type="entry name" value="PYP-like sensor domain (PAS domain)"/>
    <property type="match status" value="1"/>
</dbReference>
<keyword evidence="1" id="KW-0597">Phosphoprotein</keyword>
<dbReference type="InterPro" id="IPR011006">
    <property type="entry name" value="CheY-like_superfamily"/>
</dbReference>
<dbReference type="InterPro" id="IPR000014">
    <property type="entry name" value="PAS"/>
</dbReference>
<organism evidence="7 8">
    <name type="scientific">Lyngbya confervoides BDU141951</name>
    <dbReference type="NCBI Taxonomy" id="1574623"/>
    <lineage>
        <taxon>Bacteria</taxon>
        <taxon>Bacillati</taxon>
        <taxon>Cyanobacteriota</taxon>
        <taxon>Cyanophyceae</taxon>
        <taxon>Oscillatoriophycideae</taxon>
        <taxon>Oscillatoriales</taxon>
        <taxon>Microcoleaceae</taxon>
        <taxon>Lyngbya</taxon>
    </lineage>
</organism>
<dbReference type="SMART" id="SM00091">
    <property type="entry name" value="PAS"/>
    <property type="match status" value="1"/>
</dbReference>